<evidence type="ECO:0000313" key="10">
    <source>
        <dbReference type="Proteomes" id="UP000243406"/>
    </source>
</evidence>
<keyword evidence="3 5" id="KW-0418">Kinase</keyword>
<dbReference type="GO" id="GO:0046314">
    <property type="term" value="P:phosphocreatine biosynthetic process"/>
    <property type="evidence" value="ECO:0007669"/>
    <property type="project" value="InterPro"/>
</dbReference>
<sequence length="344" mass="38877">MNENVEASKLEDMRKSIVVSSRVRLARNLEDYNFPNKLETNEAKDIISKVKKSLDGYDINFDAVIMAEADMLYKEYLLENHLISKEMSEEAKGAVFINEQNTLSIMVNEEDHLRIQALLPGLHMDNAYEMCDKLDDLLEKNLRYAFRENLGYLTSCPTNLGTGMRASVMVHLPALVEMGFITPILENATQIGLAVRGLYGEGTKFIGSLFQVSNQLTLGFKEEEIVNSIMGITRQIIEKEIEAERILVSKLGIGLQDRISRCLGILATSRVMKINESMNYLSKIKLGIRLGWITGISDEEINRLMIKVQPGNQIIDYKAKSQEQIDTGRANLLRTIFKDVDFVG</sequence>
<feature type="binding site" evidence="5 6">
    <location>
        <begin position="165"/>
        <end position="169"/>
    </location>
    <ligand>
        <name>ATP</name>
        <dbReference type="ChEBI" id="CHEBI:30616"/>
    </ligand>
</feature>
<dbReference type="SUPFAM" id="SSF55931">
    <property type="entry name" value="Glutamine synthetase/guanido kinase"/>
    <property type="match status" value="1"/>
</dbReference>
<evidence type="ECO:0000256" key="4">
    <source>
        <dbReference type="ARBA" id="ARBA00022840"/>
    </source>
</evidence>
<dbReference type="HAMAP" id="MF_00602">
    <property type="entry name" value="Prot_Arg_kinase"/>
    <property type="match status" value="1"/>
</dbReference>
<name>A0A1T5AQN8_9FIRM</name>
<organism evidence="9 10">
    <name type="scientific">Acetoanaerobium noterae</name>
    <dbReference type="NCBI Taxonomy" id="745369"/>
    <lineage>
        <taxon>Bacteria</taxon>
        <taxon>Bacillati</taxon>
        <taxon>Bacillota</taxon>
        <taxon>Clostridia</taxon>
        <taxon>Peptostreptococcales</taxon>
        <taxon>Filifactoraceae</taxon>
        <taxon>Acetoanaerobium</taxon>
    </lineage>
</organism>
<keyword evidence="2 5" id="KW-0547">Nucleotide-binding</keyword>
<evidence type="ECO:0000256" key="1">
    <source>
        <dbReference type="ARBA" id="ARBA00022679"/>
    </source>
</evidence>
<evidence type="ECO:0000256" key="3">
    <source>
        <dbReference type="ARBA" id="ARBA00022777"/>
    </source>
</evidence>
<dbReference type="EMBL" id="FUYN01000002">
    <property type="protein sequence ID" value="SKB37195.1"/>
    <property type="molecule type" value="Genomic_DNA"/>
</dbReference>
<evidence type="ECO:0000256" key="2">
    <source>
        <dbReference type="ARBA" id="ARBA00022741"/>
    </source>
</evidence>
<dbReference type="OrthoDB" id="9791353at2"/>
<protein>
    <recommendedName>
        <fullName evidence="5">Protein-arginine kinase</fullName>
        <ecNumber evidence="5">2.7.14.1</ecNumber>
    </recommendedName>
</protein>
<feature type="binding site" evidence="5 6">
    <location>
        <position position="114"/>
    </location>
    <ligand>
        <name>ATP</name>
        <dbReference type="ChEBI" id="CHEBI:30616"/>
    </ligand>
</feature>
<proteinExistence type="inferred from homology"/>
<evidence type="ECO:0000259" key="8">
    <source>
        <dbReference type="PROSITE" id="PS51510"/>
    </source>
</evidence>
<dbReference type="GO" id="GO:0005524">
    <property type="term" value="F:ATP binding"/>
    <property type="evidence" value="ECO:0007669"/>
    <property type="project" value="UniProtKB-UniRule"/>
</dbReference>
<evidence type="ECO:0000256" key="7">
    <source>
        <dbReference type="RuleBase" id="RU000505"/>
    </source>
</evidence>
<dbReference type="RefSeq" id="WP_079589028.1">
    <property type="nucleotide sequence ID" value="NZ_FUYN01000002.1"/>
</dbReference>
<feature type="domain" description="Phosphagen kinase C-terminal" evidence="8">
    <location>
        <begin position="17"/>
        <end position="243"/>
    </location>
</feature>
<evidence type="ECO:0000256" key="6">
    <source>
        <dbReference type="PROSITE-ProRule" id="PRU00843"/>
    </source>
</evidence>
<dbReference type="PANTHER" id="PTHR11547">
    <property type="entry name" value="ARGININE OR CREATINE KINASE"/>
    <property type="match status" value="1"/>
</dbReference>
<keyword evidence="4 5" id="KW-0067">ATP-binding</keyword>
<reference evidence="10" key="1">
    <citation type="submission" date="2017-02" db="EMBL/GenBank/DDBJ databases">
        <authorList>
            <person name="Varghese N."/>
            <person name="Submissions S."/>
        </authorList>
    </citation>
    <scope>NUCLEOTIDE SEQUENCE [LARGE SCALE GENOMIC DNA]</scope>
    <source>
        <strain evidence="10">ATCC 35199</strain>
    </source>
</reference>
<comment type="catalytic activity">
    <reaction evidence="5">
        <text>L-arginyl-[protein] + ATP = N(omega)-phospho-L-arginyl-[protein] + ADP + H(+)</text>
        <dbReference type="Rhea" id="RHEA:43384"/>
        <dbReference type="Rhea" id="RHEA-COMP:10532"/>
        <dbReference type="Rhea" id="RHEA-COMP:10533"/>
        <dbReference type="ChEBI" id="CHEBI:15378"/>
        <dbReference type="ChEBI" id="CHEBI:29965"/>
        <dbReference type="ChEBI" id="CHEBI:30616"/>
        <dbReference type="ChEBI" id="CHEBI:83226"/>
        <dbReference type="ChEBI" id="CHEBI:456216"/>
        <dbReference type="EC" id="2.7.14.1"/>
    </reaction>
</comment>
<gene>
    <name evidence="5" type="primary">mcsB</name>
    <name evidence="9" type="ORF">SAMN02745120_1108</name>
</gene>
<comment type="caution">
    <text evidence="5">Lacks conserved residue(s) required for the propagation of feature annotation.</text>
</comment>
<dbReference type="PROSITE" id="PS00112">
    <property type="entry name" value="PHOSPHAGEN_KINASE"/>
    <property type="match status" value="1"/>
</dbReference>
<dbReference type="InterPro" id="IPR014746">
    <property type="entry name" value="Gln_synth/guanido_kin_cat_dom"/>
</dbReference>
<dbReference type="GO" id="GO:1990424">
    <property type="term" value="F:protein arginine kinase activity"/>
    <property type="evidence" value="ECO:0007669"/>
    <property type="project" value="UniProtKB-EC"/>
</dbReference>
<evidence type="ECO:0000256" key="5">
    <source>
        <dbReference type="HAMAP-Rule" id="MF_00602"/>
    </source>
</evidence>
<dbReference type="GO" id="GO:0005615">
    <property type="term" value="C:extracellular space"/>
    <property type="evidence" value="ECO:0007669"/>
    <property type="project" value="TreeGrafter"/>
</dbReference>
<comment type="function">
    <text evidence="5">Catalyzes the specific phosphorylation of arginine residues in proteins.</text>
</comment>
<dbReference type="InterPro" id="IPR000749">
    <property type="entry name" value="ATP-guanido_PTrfase"/>
</dbReference>
<dbReference type="GO" id="GO:0004111">
    <property type="term" value="F:creatine kinase activity"/>
    <property type="evidence" value="ECO:0007669"/>
    <property type="project" value="InterPro"/>
</dbReference>
<feature type="binding site" evidence="5 6">
    <location>
        <position position="81"/>
    </location>
    <ligand>
        <name>ATP</name>
        <dbReference type="ChEBI" id="CHEBI:30616"/>
    </ligand>
</feature>
<comment type="similarity">
    <text evidence="5 6 7">Belongs to the ATP:guanido phosphotransferase family.</text>
</comment>
<dbReference type="Gene3D" id="3.30.590.10">
    <property type="entry name" value="Glutamine synthetase/guanido kinase, catalytic domain"/>
    <property type="match status" value="1"/>
</dbReference>
<dbReference type="Pfam" id="PF00217">
    <property type="entry name" value="ATP-gua_Ptrans"/>
    <property type="match status" value="1"/>
</dbReference>
<dbReference type="NCBIfam" id="NF002194">
    <property type="entry name" value="PRK01059.1-4"/>
    <property type="match status" value="1"/>
</dbReference>
<accession>A0A1T5AQN8</accession>
<dbReference type="CDD" id="cd07930">
    <property type="entry name" value="bacterial_phosphagen_kinase"/>
    <property type="match status" value="1"/>
</dbReference>
<keyword evidence="10" id="KW-1185">Reference proteome</keyword>
<keyword evidence="1 5" id="KW-0808">Transferase</keyword>
<feature type="binding site" evidence="5 6">
    <location>
        <begin position="196"/>
        <end position="201"/>
    </location>
    <ligand>
        <name>ATP</name>
        <dbReference type="ChEBI" id="CHEBI:30616"/>
    </ligand>
</feature>
<dbReference type="PANTHER" id="PTHR11547:SF38">
    <property type="entry name" value="ARGININE KINASE 1-RELATED"/>
    <property type="match status" value="1"/>
</dbReference>
<dbReference type="Proteomes" id="UP000243406">
    <property type="component" value="Unassembled WGS sequence"/>
</dbReference>
<dbReference type="InterPro" id="IPR022415">
    <property type="entry name" value="ATP-guanido_PTrfase_AS"/>
</dbReference>
<feature type="binding site" evidence="5 6">
    <location>
        <begin position="20"/>
        <end position="24"/>
    </location>
    <ligand>
        <name>ATP</name>
        <dbReference type="ChEBI" id="CHEBI:30616"/>
    </ligand>
</feature>
<dbReference type="AlphaFoldDB" id="A0A1T5AQN8"/>
<dbReference type="InterPro" id="IPR022414">
    <property type="entry name" value="ATP-guanido_PTrfase_cat"/>
</dbReference>
<dbReference type="EC" id="2.7.14.1" evidence="5"/>
<dbReference type="InterPro" id="IPR023660">
    <property type="entry name" value="Arg_Kinase"/>
</dbReference>
<evidence type="ECO:0000313" key="9">
    <source>
        <dbReference type="EMBL" id="SKB37195.1"/>
    </source>
</evidence>
<dbReference type="PROSITE" id="PS51510">
    <property type="entry name" value="PHOSPHAGEN_KINASE_C"/>
    <property type="match status" value="1"/>
</dbReference>